<evidence type="ECO:0008006" key="4">
    <source>
        <dbReference type="Google" id="ProtNLM"/>
    </source>
</evidence>
<evidence type="ECO:0000313" key="3">
    <source>
        <dbReference type="Proteomes" id="UP000241167"/>
    </source>
</evidence>
<accession>A0A2P7QSF5</accession>
<proteinExistence type="predicted"/>
<feature type="chain" id="PRO_5015149840" description="DUF885 domain-containing protein" evidence="1">
    <location>
        <begin position="23"/>
        <end position="234"/>
    </location>
</feature>
<dbReference type="Pfam" id="PF20388">
    <property type="entry name" value="DUF6683"/>
    <property type="match status" value="1"/>
</dbReference>
<keyword evidence="1" id="KW-0732">Signal</keyword>
<dbReference type="Proteomes" id="UP000241167">
    <property type="component" value="Unassembled WGS sequence"/>
</dbReference>
<dbReference type="AlphaFoldDB" id="A0A2P7QSF5"/>
<keyword evidence="3" id="KW-1185">Reference proteome</keyword>
<evidence type="ECO:0000256" key="1">
    <source>
        <dbReference type="SAM" id="SignalP"/>
    </source>
</evidence>
<sequence>MQVKATIAAIASLFLASVPAGAQEWFSPGYFDNWAFSNQAADMLRRSQKQIFRGNAGEALRRPQAPSRTAAPAVPPITRDQVQRIAGRLAGGFPANERDKASRIFVELYGKYGQLERQLGLRPGDPAGAAAALIAASYMAHADADLGEAEFGTLYSQLRVPVAAAQDAGFQAVEAQVTMAILAAYLAATREALKERPDPARSAELRRAGGSYLRELLGVEPSKVRIGSAGLELL</sequence>
<gene>
    <name evidence="2" type="ORF">C7I55_11515</name>
</gene>
<feature type="signal peptide" evidence="1">
    <location>
        <begin position="1"/>
        <end position="22"/>
    </location>
</feature>
<comment type="caution">
    <text evidence="2">The sequence shown here is derived from an EMBL/GenBank/DDBJ whole genome shotgun (WGS) entry which is preliminary data.</text>
</comment>
<organism evidence="2 3">
    <name type="scientific">Allosphingosinicella deserti</name>
    <dbReference type="NCBI Taxonomy" id="2116704"/>
    <lineage>
        <taxon>Bacteria</taxon>
        <taxon>Pseudomonadati</taxon>
        <taxon>Pseudomonadota</taxon>
        <taxon>Alphaproteobacteria</taxon>
        <taxon>Sphingomonadales</taxon>
        <taxon>Sphingomonadaceae</taxon>
        <taxon>Allosphingosinicella</taxon>
    </lineage>
</organism>
<dbReference type="InterPro" id="IPR046505">
    <property type="entry name" value="DUF6683"/>
</dbReference>
<dbReference type="EMBL" id="PXYI01000003">
    <property type="protein sequence ID" value="PSJ40895.1"/>
    <property type="molecule type" value="Genomic_DNA"/>
</dbReference>
<protein>
    <recommendedName>
        <fullName evidence="4">DUF885 domain-containing protein</fullName>
    </recommendedName>
</protein>
<name>A0A2P7QSF5_9SPHN</name>
<evidence type="ECO:0000313" key="2">
    <source>
        <dbReference type="EMBL" id="PSJ40895.1"/>
    </source>
</evidence>
<reference evidence="2 3" key="1">
    <citation type="submission" date="2018-03" db="EMBL/GenBank/DDBJ databases">
        <title>The draft genome of Sphingosinicella sp. GL-C-18.</title>
        <authorList>
            <person name="Liu L."/>
            <person name="Li L."/>
            <person name="Liang L."/>
            <person name="Zhang X."/>
            <person name="Wang T."/>
        </authorList>
    </citation>
    <scope>NUCLEOTIDE SEQUENCE [LARGE SCALE GENOMIC DNA]</scope>
    <source>
        <strain evidence="2 3">GL-C-18</strain>
    </source>
</reference>